<name>A0A7W9ZJN5_NOVIT</name>
<evidence type="ECO:0000313" key="2">
    <source>
        <dbReference type="EMBL" id="MBB6211469.1"/>
    </source>
</evidence>
<keyword evidence="1" id="KW-1133">Transmembrane helix</keyword>
<dbReference type="AlphaFoldDB" id="A0A7W9ZJN5"/>
<sequence length="61" mass="7362">MQALQDLSVFLRQFWGPWLMIIFIGIIVWAYWPRNKGRFQDDAMIPLRDDEYEERANGEKS</sequence>
<keyword evidence="1" id="KW-0472">Membrane</keyword>
<comment type="caution">
    <text evidence="2">The sequence shown here is derived from an EMBL/GenBank/DDBJ whole genome shotgun (WGS) entry which is preliminary data.</text>
</comment>
<dbReference type="Proteomes" id="UP000544872">
    <property type="component" value="Unassembled WGS sequence"/>
</dbReference>
<dbReference type="Pfam" id="PF05545">
    <property type="entry name" value="FixQ"/>
    <property type="match status" value="1"/>
</dbReference>
<evidence type="ECO:0000256" key="1">
    <source>
        <dbReference type="SAM" id="Phobius"/>
    </source>
</evidence>
<feature type="transmembrane region" description="Helical" evidence="1">
    <location>
        <begin position="14"/>
        <end position="32"/>
    </location>
</feature>
<dbReference type="RefSeq" id="WP_184264278.1">
    <property type="nucleotide sequence ID" value="NZ_JACIIX010000011.1"/>
</dbReference>
<protein>
    <submittedName>
        <fullName evidence="2">Cytochrome c oxidase cbb3-type subunit 4</fullName>
    </submittedName>
</protein>
<proteinExistence type="predicted"/>
<dbReference type="InterPro" id="IPR008621">
    <property type="entry name" value="Cbb3-typ_cyt_oxidase_comp"/>
</dbReference>
<evidence type="ECO:0000313" key="3">
    <source>
        <dbReference type="Proteomes" id="UP000544872"/>
    </source>
</evidence>
<dbReference type="CDD" id="cd01324">
    <property type="entry name" value="cbb3_Oxidase_CcoQ"/>
    <property type="match status" value="1"/>
</dbReference>
<reference evidence="2 3" key="1">
    <citation type="submission" date="2020-08" db="EMBL/GenBank/DDBJ databases">
        <title>Genomic Encyclopedia of Type Strains, Phase IV (KMG-IV): sequencing the most valuable type-strain genomes for metagenomic binning, comparative biology and taxonomic classification.</title>
        <authorList>
            <person name="Goeker M."/>
        </authorList>
    </citation>
    <scope>NUCLEOTIDE SEQUENCE [LARGE SCALE GENOMIC DNA]</scope>
    <source>
        <strain evidence="2 3">DSM 11590</strain>
    </source>
</reference>
<accession>A0A7W9ZJN5</accession>
<keyword evidence="3" id="KW-1185">Reference proteome</keyword>
<gene>
    <name evidence="2" type="ORF">FHS48_002908</name>
</gene>
<dbReference type="EMBL" id="JACIIX010000011">
    <property type="protein sequence ID" value="MBB6211469.1"/>
    <property type="molecule type" value="Genomic_DNA"/>
</dbReference>
<organism evidence="2 3">
    <name type="scientific">Novispirillum itersonii</name>
    <name type="common">Aquaspirillum itersonii</name>
    <dbReference type="NCBI Taxonomy" id="189"/>
    <lineage>
        <taxon>Bacteria</taxon>
        <taxon>Pseudomonadati</taxon>
        <taxon>Pseudomonadota</taxon>
        <taxon>Alphaproteobacteria</taxon>
        <taxon>Rhodospirillales</taxon>
        <taxon>Novispirillaceae</taxon>
        <taxon>Novispirillum</taxon>
    </lineage>
</organism>
<keyword evidence="1" id="KW-0812">Transmembrane</keyword>